<feature type="region of interest" description="Disordered" evidence="1">
    <location>
        <begin position="30"/>
        <end position="119"/>
    </location>
</feature>
<keyword evidence="3" id="KW-1185">Reference proteome</keyword>
<accession>A0ABR0KJ93</accession>
<feature type="compositionally biased region" description="Polar residues" evidence="1">
    <location>
        <begin position="155"/>
        <end position="171"/>
    </location>
</feature>
<dbReference type="EMBL" id="JAVRRG010000015">
    <property type="protein sequence ID" value="KAK5098112.1"/>
    <property type="molecule type" value="Genomic_DNA"/>
</dbReference>
<name>A0ABR0KJ93_9EURO</name>
<feature type="compositionally biased region" description="Basic and acidic residues" evidence="1">
    <location>
        <begin position="32"/>
        <end position="44"/>
    </location>
</feature>
<sequence>MSVGYGTITSTSTDISDWKEARCSPVLSAAEPDLKARKTDKDTWTADADQQLESMPTSTPTPSKPTLSRAPRTRRNKLGVGVKRVSLPSRALTAGAGTSTADTSGVSPSCLRPDTQASLLPAPADHKHYHYLSSGHLDLTQSDSTRDAQIHTPHAPTTLQINNDVADSGSNPPIDILITDHDYTHPTPHQRSSTLSHPASAVLPPQCSTALYIPIIGPNRHRRQFVHYLPYGSAAVDEATTSVAVRRGRYEARARDERGCKVESMSRRVGPKWMRYDPKQLTAEMQGDERLWGKGKGKAERENVVELERQLSNGCNAGCGRSTIGGGTDEAMPVQTMPVYYLRCQTYHNSISRSGLSLGSEDHGQLIRSGAACTCKARALAIQPCLEEEGESPDEAVLNGVWVKRTRTLKASRMRCGKEKGKGKERAHLTWGKCVTAEKRARARELAGRYTSRESAKRLAEAAAARAEIEARTKKLMAERLERIKAREEKIKKATERLMALENAELMLDRQDEDYDSESSESVYDESSDDENLLSIVEDILLAGVERSIPLVRQNSNAATSERGVVVTMPKPKPKPKPKENWKNWFRQMFCVPNANTRKPRKLQRRGNH</sequence>
<feature type="compositionally biased region" description="Acidic residues" evidence="1">
    <location>
        <begin position="511"/>
        <end position="528"/>
    </location>
</feature>
<feature type="compositionally biased region" description="Low complexity" evidence="1">
    <location>
        <begin position="89"/>
        <end position="107"/>
    </location>
</feature>
<evidence type="ECO:0000313" key="2">
    <source>
        <dbReference type="EMBL" id="KAK5098112.1"/>
    </source>
</evidence>
<dbReference type="Proteomes" id="UP001345013">
    <property type="component" value="Unassembled WGS sequence"/>
</dbReference>
<reference evidence="2 3" key="1">
    <citation type="submission" date="2023-08" db="EMBL/GenBank/DDBJ databases">
        <title>Black Yeasts Isolated from many extreme environments.</title>
        <authorList>
            <person name="Coleine C."/>
            <person name="Stajich J.E."/>
            <person name="Selbmann L."/>
        </authorList>
    </citation>
    <scope>NUCLEOTIDE SEQUENCE [LARGE SCALE GENOMIC DNA]</scope>
    <source>
        <strain evidence="2 3">CCFEE 5885</strain>
    </source>
</reference>
<evidence type="ECO:0000313" key="3">
    <source>
        <dbReference type="Proteomes" id="UP001345013"/>
    </source>
</evidence>
<comment type="caution">
    <text evidence="2">The sequence shown here is derived from an EMBL/GenBank/DDBJ whole genome shotgun (WGS) entry which is preliminary data.</text>
</comment>
<protein>
    <submittedName>
        <fullName evidence="2">Uncharacterized protein</fullName>
    </submittedName>
</protein>
<feature type="compositionally biased region" description="Low complexity" evidence="1">
    <location>
        <begin position="45"/>
        <end position="68"/>
    </location>
</feature>
<feature type="region of interest" description="Disordered" evidence="1">
    <location>
        <begin position="145"/>
        <end position="172"/>
    </location>
</feature>
<gene>
    <name evidence="2" type="ORF">LTR24_001933</name>
</gene>
<evidence type="ECO:0000256" key="1">
    <source>
        <dbReference type="SAM" id="MobiDB-lite"/>
    </source>
</evidence>
<organism evidence="2 3">
    <name type="scientific">Lithohypha guttulata</name>
    <dbReference type="NCBI Taxonomy" id="1690604"/>
    <lineage>
        <taxon>Eukaryota</taxon>
        <taxon>Fungi</taxon>
        <taxon>Dikarya</taxon>
        <taxon>Ascomycota</taxon>
        <taxon>Pezizomycotina</taxon>
        <taxon>Eurotiomycetes</taxon>
        <taxon>Chaetothyriomycetidae</taxon>
        <taxon>Chaetothyriales</taxon>
        <taxon>Trichomeriaceae</taxon>
        <taxon>Lithohypha</taxon>
    </lineage>
</organism>
<feature type="region of interest" description="Disordered" evidence="1">
    <location>
        <begin position="509"/>
        <end position="528"/>
    </location>
</feature>
<proteinExistence type="predicted"/>